<comment type="caution">
    <text evidence="8">The sequence shown here is derived from an EMBL/GenBank/DDBJ whole genome shotgun (WGS) entry which is preliminary data.</text>
</comment>
<organism evidence="8 9">
    <name type="scientific">Rivibacter subsaxonicus</name>
    <dbReference type="NCBI Taxonomy" id="457575"/>
    <lineage>
        <taxon>Bacteria</taxon>
        <taxon>Pseudomonadati</taxon>
        <taxon>Pseudomonadota</taxon>
        <taxon>Betaproteobacteria</taxon>
        <taxon>Burkholderiales</taxon>
        <taxon>Rivibacter</taxon>
    </lineage>
</organism>
<dbReference type="AlphaFoldDB" id="A0A4Q7W2K6"/>
<dbReference type="InterPro" id="IPR036909">
    <property type="entry name" value="Cyt_c-like_dom_sf"/>
</dbReference>
<dbReference type="GO" id="GO:0009055">
    <property type="term" value="F:electron transfer activity"/>
    <property type="evidence" value="ECO:0007669"/>
    <property type="project" value="InterPro"/>
</dbReference>
<sequence>MRARLAPDLPIQRCGAAGWLALALALPVLPVLAADQSAQLEIGKKLFMSGAVPACAVCHTLQAAGAEGAVGPVLDELKPDAARVAKALRDGLGQMPSYKGKLSDEQIDAIAAYVAQASGGAR</sequence>
<reference evidence="8 9" key="1">
    <citation type="submission" date="2019-02" db="EMBL/GenBank/DDBJ databases">
        <title>Genomic Encyclopedia of Type Strains, Phase IV (KMG-IV): sequencing the most valuable type-strain genomes for metagenomic binning, comparative biology and taxonomic classification.</title>
        <authorList>
            <person name="Goeker M."/>
        </authorList>
    </citation>
    <scope>NUCLEOTIDE SEQUENCE [LARGE SCALE GENOMIC DNA]</scope>
    <source>
        <strain evidence="8 9">DSM 19570</strain>
    </source>
</reference>
<name>A0A4Q7W2K6_9BURK</name>
<dbReference type="InterPro" id="IPR008168">
    <property type="entry name" value="Cyt_C_IC"/>
</dbReference>
<dbReference type="PROSITE" id="PS51007">
    <property type="entry name" value="CYTC"/>
    <property type="match status" value="1"/>
</dbReference>
<dbReference type="GO" id="GO:0005506">
    <property type="term" value="F:iron ion binding"/>
    <property type="evidence" value="ECO:0007669"/>
    <property type="project" value="InterPro"/>
</dbReference>
<accession>A0A4Q7W2K6</accession>
<protein>
    <submittedName>
        <fullName evidence="8">Sulfite dehydrogenase (Cytochrome) subunit SorB</fullName>
    </submittedName>
</protein>
<keyword evidence="9" id="KW-1185">Reference proteome</keyword>
<keyword evidence="1" id="KW-0813">Transport</keyword>
<dbReference type="SUPFAM" id="SSF46626">
    <property type="entry name" value="Cytochrome c"/>
    <property type="match status" value="1"/>
</dbReference>
<evidence type="ECO:0000259" key="7">
    <source>
        <dbReference type="PROSITE" id="PS51007"/>
    </source>
</evidence>
<dbReference type="GO" id="GO:0020037">
    <property type="term" value="F:heme binding"/>
    <property type="evidence" value="ECO:0007669"/>
    <property type="project" value="InterPro"/>
</dbReference>
<dbReference type="Proteomes" id="UP000293671">
    <property type="component" value="Unassembled WGS sequence"/>
</dbReference>
<dbReference type="Gene3D" id="1.10.760.10">
    <property type="entry name" value="Cytochrome c-like domain"/>
    <property type="match status" value="1"/>
</dbReference>
<keyword evidence="2 6" id="KW-0349">Heme</keyword>
<feature type="domain" description="Cytochrome c" evidence="7">
    <location>
        <begin position="38"/>
        <end position="118"/>
    </location>
</feature>
<dbReference type="OrthoDB" id="9805828at2"/>
<evidence type="ECO:0000256" key="6">
    <source>
        <dbReference type="PROSITE-ProRule" id="PRU00433"/>
    </source>
</evidence>
<keyword evidence="4" id="KW-0249">Electron transport</keyword>
<gene>
    <name evidence="8" type="ORF">EV670_0930</name>
</gene>
<evidence type="ECO:0000256" key="3">
    <source>
        <dbReference type="ARBA" id="ARBA00022723"/>
    </source>
</evidence>
<evidence type="ECO:0000256" key="4">
    <source>
        <dbReference type="ARBA" id="ARBA00022982"/>
    </source>
</evidence>
<evidence type="ECO:0000256" key="1">
    <source>
        <dbReference type="ARBA" id="ARBA00022448"/>
    </source>
</evidence>
<dbReference type="Pfam" id="PF13442">
    <property type="entry name" value="Cytochrome_CBB3"/>
    <property type="match status" value="1"/>
</dbReference>
<dbReference type="PRINTS" id="PR00605">
    <property type="entry name" value="CYTCHROMECIC"/>
</dbReference>
<keyword evidence="5 6" id="KW-0408">Iron</keyword>
<dbReference type="InterPro" id="IPR009056">
    <property type="entry name" value="Cyt_c-like_dom"/>
</dbReference>
<evidence type="ECO:0000313" key="9">
    <source>
        <dbReference type="Proteomes" id="UP000293671"/>
    </source>
</evidence>
<evidence type="ECO:0000313" key="8">
    <source>
        <dbReference type="EMBL" id="RZU02899.1"/>
    </source>
</evidence>
<proteinExistence type="predicted"/>
<dbReference type="RefSeq" id="WP_130430616.1">
    <property type="nucleotide sequence ID" value="NZ_SHKP01000004.1"/>
</dbReference>
<evidence type="ECO:0000256" key="5">
    <source>
        <dbReference type="ARBA" id="ARBA00023004"/>
    </source>
</evidence>
<keyword evidence="3 6" id="KW-0479">Metal-binding</keyword>
<dbReference type="EMBL" id="SHKP01000004">
    <property type="protein sequence ID" value="RZU02899.1"/>
    <property type="molecule type" value="Genomic_DNA"/>
</dbReference>
<evidence type="ECO:0000256" key="2">
    <source>
        <dbReference type="ARBA" id="ARBA00022617"/>
    </source>
</evidence>